<feature type="domain" description="MRG" evidence="6">
    <location>
        <begin position="1"/>
        <end position="51"/>
    </location>
</feature>
<evidence type="ECO:0000259" key="6">
    <source>
        <dbReference type="Pfam" id="PF05712"/>
    </source>
</evidence>
<organism evidence="7 8">
    <name type="scientific">Cirrhinus mrigala</name>
    <name type="common">Mrigala</name>
    <dbReference type="NCBI Taxonomy" id="683832"/>
    <lineage>
        <taxon>Eukaryota</taxon>
        <taxon>Metazoa</taxon>
        <taxon>Chordata</taxon>
        <taxon>Craniata</taxon>
        <taxon>Vertebrata</taxon>
        <taxon>Euteleostomi</taxon>
        <taxon>Actinopterygii</taxon>
        <taxon>Neopterygii</taxon>
        <taxon>Teleostei</taxon>
        <taxon>Ostariophysi</taxon>
        <taxon>Cypriniformes</taxon>
        <taxon>Cyprinidae</taxon>
        <taxon>Labeoninae</taxon>
        <taxon>Labeonini</taxon>
        <taxon>Cirrhinus</taxon>
    </lineage>
</organism>
<evidence type="ECO:0000256" key="5">
    <source>
        <dbReference type="ARBA" id="ARBA00023242"/>
    </source>
</evidence>
<proteinExistence type="predicted"/>
<dbReference type="InterPro" id="IPR026541">
    <property type="entry name" value="MRG_dom"/>
</dbReference>
<comment type="subcellular location">
    <subcellularLocation>
        <location evidence="1">Nucleus</location>
    </subcellularLocation>
</comment>
<accession>A0ABD0P443</accession>
<keyword evidence="8" id="KW-1185">Reference proteome</keyword>
<gene>
    <name evidence="7" type="ORF">M9458_036243</name>
</gene>
<keyword evidence="2" id="KW-0156">Chromatin regulator</keyword>
<dbReference type="GO" id="GO:0006325">
    <property type="term" value="P:chromatin organization"/>
    <property type="evidence" value="ECO:0007669"/>
    <property type="project" value="UniProtKB-KW"/>
</dbReference>
<dbReference type="PROSITE" id="PS51640">
    <property type="entry name" value="MRG"/>
    <property type="match status" value="1"/>
</dbReference>
<reference evidence="7 8" key="1">
    <citation type="submission" date="2024-05" db="EMBL/GenBank/DDBJ databases">
        <title>Genome sequencing and assembly of Indian major carp, Cirrhinus mrigala (Hamilton, 1822).</title>
        <authorList>
            <person name="Mohindra V."/>
            <person name="Chowdhury L.M."/>
            <person name="Lal K."/>
            <person name="Jena J.K."/>
        </authorList>
    </citation>
    <scope>NUCLEOTIDE SEQUENCE [LARGE SCALE GENOMIC DNA]</scope>
    <source>
        <strain evidence="7">CM1030</strain>
        <tissue evidence="7">Blood</tissue>
    </source>
</reference>
<dbReference type="InterPro" id="IPR008676">
    <property type="entry name" value="MRG"/>
</dbReference>
<dbReference type="EMBL" id="JAMKFB020000018">
    <property type="protein sequence ID" value="KAL0168021.1"/>
    <property type="molecule type" value="Genomic_DNA"/>
</dbReference>
<evidence type="ECO:0000313" key="7">
    <source>
        <dbReference type="EMBL" id="KAL0168021.1"/>
    </source>
</evidence>
<dbReference type="Proteomes" id="UP001529510">
    <property type="component" value="Unassembled WGS sequence"/>
</dbReference>
<feature type="non-terminal residue" evidence="7">
    <location>
        <position position="51"/>
    </location>
</feature>
<dbReference type="AlphaFoldDB" id="A0ABD0P443"/>
<feature type="non-terminal residue" evidence="7">
    <location>
        <position position="1"/>
    </location>
</feature>
<dbReference type="GO" id="GO:0005634">
    <property type="term" value="C:nucleus"/>
    <property type="evidence" value="ECO:0007669"/>
    <property type="project" value="UniProtKB-SubCell"/>
</dbReference>
<evidence type="ECO:0000256" key="2">
    <source>
        <dbReference type="ARBA" id="ARBA00022853"/>
    </source>
</evidence>
<dbReference type="InterPro" id="IPR038217">
    <property type="entry name" value="MRG_C_sf"/>
</dbReference>
<keyword evidence="3" id="KW-0805">Transcription regulation</keyword>
<dbReference type="Pfam" id="PF05712">
    <property type="entry name" value="MRG"/>
    <property type="match status" value="1"/>
</dbReference>
<protein>
    <recommendedName>
        <fullName evidence="6">MRG domain-containing protein</fullName>
    </recommendedName>
</protein>
<comment type="caution">
    <text evidence="7">The sequence shown here is derived from an EMBL/GenBank/DDBJ whole genome shotgun (WGS) entry which is preliminary data.</text>
</comment>
<dbReference type="PANTHER" id="PTHR10880">
    <property type="entry name" value="MORTALITY FACTOR 4-LIKE PROTEIN"/>
    <property type="match status" value="1"/>
</dbReference>
<dbReference type="PANTHER" id="PTHR10880:SF48">
    <property type="entry name" value="MORTALITY FACTOR 4 LIKE 2"/>
    <property type="match status" value="1"/>
</dbReference>
<evidence type="ECO:0000313" key="8">
    <source>
        <dbReference type="Proteomes" id="UP001529510"/>
    </source>
</evidence>
<keyword evidence="4" id="KW-0804">Transcription</keyword>
<dbReference type="Gene3D" id="1.10.274.30">
    <property type="entry name" value="MRG domain"/>
    <property type="match status" value="1"/>
</dbReference>
<name>A0ABD0P443_CIRMR</name>
<evidence type="ECO:0000256" key="3">
    <source>
        <dbReference type="ARBA" id="ARBA00023015"/>
    </source>
</evidence>
<sequence>VVAGIREYFNVMLGTQLLYKFERPQYAEILANHPDTSMSKIYGAPHLLRLF</sequence>
<evidence type="ECO:0000256" key="1">
    <source>
        <dbReference type="ARBA" id="ARBA00004123"/>
    </source>
</evidence>
<keyword evidence="5" id="KW-0539">Nucleus</keyword>
<evidence type="ECO:0000256" key="4">
    <source>
        <dbReference type="ARBA" id="ARBA00023163"/>
    </source>
</evidence>